<reference evidence="2" key="1">
    <citation type="submission" date="2018-05" db="EMBL/GenBank/DDBJ databases">
        <authorList>
            <person name="Lanie J.A."/>
            <person name="Ng W.-L."/>
            <person name="Kazmierczak K.M."/>
            <person name="Andrzejewski T.M."/>
            <person name="Davidsen T.M."/>
            <person name="Wayne K.J."/>
            <person name="Tettelin H."/>
            <person name="Glass J.I."/>
            <person name="Rusch D."/>
            <person name="Podicherti R."/>
            <person name="Tsui H.-C.T."/>
            <person name="Winkler M.E."/>
        </authorList>
    </citation>
    <scope>NUCLEOTIDE SEQUENCE</scope>
</reference>
<dbReference type="Gene3D" id="1.10.1040.10">
    <property type="entry name" value="N-(1-d-carboxylethyl)-l-norvaline Dehydrogenase, domain 2"/>
    <property type="match status" value="1"/>
</dbReference>
<evidence type="ECO:0000313" key="2">
    <source>
        <dbReference type="EMBL" id="SVD59860.1"/>
    </source>
</evidence>
<gene>
    <name evidence="2" type="ORF">METZ01_LOCUS412714</name>
</gene>
<proteinExistence type="predicted"/>
<sequence length="257" mass="27637">DRSIRTRRLAKKSGFKIIDNLEQLVGQADLILSIIVPSEAITLAYRVSSALKRSGKTIHYADCNAVSPETSRKVGSIIHGVGSNYIDGSIIGGVPKQKSMPRFYVSGPDVSPMEQLNGKGIIVKSLGPEIGKASGIKMCYAGMTKGTSALHIAVLAAAARMDLTGAFLDELGFSQEGILTQMQSAIPSLPSKTLRWVGEMEEIAATYERLGLTAHFHQGSARIYSLLGQTSLADERAETIDRGRTLNQTIETFLGQI</sequence>
<dbReference type="EMBL" id="UINC01160943">
    <property type="protein sequence ID" value="SVD59860.1"/>
    <property type="molecule type" value="Genomic_DNA"/>
</dbReference>
<dbReference type="SUPFAM" id="SSF51735">
    <property type="entry name" value="NAD(P)-binding Rossmann-fold domains"/>
    <property type="match status" value="1"/>
</dbReference>
<dbReference type="InterPro" id="IPR008927">
    <property type="entry name" value="6-PGluconate_DH-like_C_sf"/>
</dbReference>
<dbReference type="InterPro" id="IPR015814">
    <property type="entry name" value="Pgluconate_DH_NAD-bd_C"/>
</dbReference>
<organism evidence="2">
    <name type="scientific">marine metagenome</name>
    <dbReference type="NCBI Taxonomy" id="408172"/>
    <lineage>
        <taxon>unclassified sequences</taxon>
        <taxon>metagenomes</taxon>
        <taxon>ecological metagenomes</taxon>
    </lineage>
</organism>
<feature type="domain" description="Phosphogluconate dehydrogenase NAD-binding putative C-terminal" evidence="1">
    <location>
        <begin position="158"/>
        <end position="225"/>
    </location>
</feature>
<dbReference type="InterPro" id="IPR013328">
    <property type="entry name" value="6PGD_dom2"/>
</dbReference>
<dbReference type="Pfam" id="PF09130">
    <property type="entry name" value="DUF1932"/>
    <property type="match status" value="1"/>
</dbReference>
<protein>
    <recommendedName>
        <fullName evidence="1">Phosphogluconate dehydrogenase NAD-binding putative C-terminal domain-containing protein</fullName>
    </recommendedName>
</protein>
<accession>A0A382WML2</accession>
<name>A0A382WML2_9ZZZZ</name>
<dbReference type="InterPro" id="IPR036291">
    <property type="entry name" value="NAD(P)-bd_dom_sf"/>
</dbReference>
<dbReference type="SUPFAM" id="SSF48179">
    <property type="entry name" value="6-phosphogluconate dehydrogenase C-terminal domain-like"/>
    <property type="match status" value="1"/>
</dbReference>
<feature type="non-terminal residue" evidence="2">
    <location>
        <position position="1"/>
    </location>
</feature>
<evidence type="ECO:0000259" key="1">
    <source>
        <dbReference type="Pfam" id="PF09130"/>
    </source>
</evidence>
<dbReference type="Gene3D" id="3.40.50.720">
    <property type="entry name" value="NAD(P)-binding Rossmann-like Domain"/>
    <property type="match status" value="1"/>
</dbReference>
<dbReference type="AlphaFoldDB" id="A0A382WML2"/>